<evidence type="ECO:0000313" key="7">
    <source>
        <dbReference type="Proteomes" id="UP000561438"/>
    </source>
</evidence>
<dbReference type="PANTHER" id="PTHR30537:SF74">
    <property type="entry name" value="HTH-TYPE TRANSCRIPTIONAL REGULATOR TRPI"/>
    <property type="match status" value="1"/>
</dbReference>
<dbReference type="InterPro" id="IPR058163">
    <property type="entry name" value="LysR-type_TF_proteobact-type"/>
</dbReference>
<dbReference type="RefSeq" id="WP_176266441.1">
    <property type="nucleotide sequence ID" value="NZ_JABWGV010000001.1"/>
</dbReference>
<gene>
    <name evidence="6" type="ORF">HUV48_03965</name>
</gene>
<proteinExistence type="inferred from homology"/>
<dbReference type="GO" id="GO:0006351">
    <property type="term" value="P:DNA-templated transcription"/>
    <property type="evidence" value="ECO:0007669"/>
    <property type="project" value="TreeGrafter"/>
</dbReference>
<dbReference type="Pfam" id="PF03466">
    <property type="entry name" value="LysR_substrate"/>
    <property type="match status" value="1"/>
</dbReference>
<keyword evidence="7" id="KW-1185">Reference proteome</keyword>
<dbReference type="InterPro" id="IPR036388">
    <property type="entry name" value="WH-like_DNA-bd_sf"/>
</dbReference>
<dbReference type="SUPFAM" id="SSF53850">
    <property type="entry name" value="Periplasmic binding protein-like II"/>
    <property type="match status" value="1"/>
</dbReference>
<dbReference type="GO" id="GO:0003700">
    <property type="term" value="F:DNA-binding transcription factor activity"/>
    <property type="evidence" value="ECO:0007669"/>
    <property type="project" value="InterPro"/>
</dbReference>
<evidence type="ECO:0000259" key="5">
    <source>
        <dbReference type="PROSITE" id="PS50931"/>
    </source>
</evidence>
<keyword evidence="2" id="KW-0805">Transcription regulation</keyword>
<comment type="caution">
    <text evidence="6">The sequence shown here is derived from an EMBL/GenBank/DDBJ whole genome shotgun (WGS) entry which is preliminary data.</text>
</comment>
<dbReference type="SUPFAM" id="SSF46785">
    <property type="entry name" value="Winged helix' DNA-binding domain"/>
    <property type="match status" value="1"/>
</dbReference>
<dbReference type="Gene3D" id="1.10.10.10">
    <property type="entry name" value="Winged helix-like DNA-binding domain superfamily/Winged helix DNA-binding domain"/>
    <property type="match status" value="1"/>
</dbReference>
<reference evidence="6 7" key="1">
    <citation type="submission" date="2020-06" db="EMBL/GenBank/DDBJ databases">
        <title>Altererythrobacter sp. HHU K3-1.</title>
        <authorList>
            <person name="Zhang D."/>
            <person name="Xue H."/>
        </authorList>
    </citation>
    <scope>NUCLEOTIDE SEQUENCE [LARGE SCALE GENOMIC DNA]</scope>
    <source>
        <strain evidence="6 7">HHU K3-1</strain>
    </source>
</reference>
<evidence type="ECO:0000313" key="6">
    <source>
        <dbReference type="EMBL" id="NVD44175.1"/>
    </source>
</evidence>
<comment type="similarity">
    <text evidence="1">Belongs to the LysR transcriptional regulatory family.</text>
</comment>
<dbReference type="Pfam" id="PF00126">
    <property type="entry name" value="HTH_1"/>
    <property type="match status" value="1"/>
</dbReference>
<protein>
    <submittedName>
        <fullName evidence="6">LysR family transcriptional regulator</fullName>
    </submittedName>
</protein>
<dbReference type="PROSITE" id="PS50931">
    <property type="entry name" value="HTH_LYSR"/>
    <property type="match status" value="1"/>
</dbReference>
<dbReference type="GO" id="GO:0043565">
    <property type="term" value="F:sequence-specific DNA binding"/>
    <property type="evidence" value="ECO:0007669"/>
    <property type="project" value="TreeGrafter"/>
</dbReference>
<keyword evidence="3" id="KW-0238">DNA-binding</keyword>
<dbReference type="AlphaFoldDB" id="A0A850H4Y3"/>
<dbReference type="InterPro" id="IPR000847">
    <property type="entry name" value="LysR_HTH_N"/>
</dbReference>
<evidence type="ECO:0000256" key="2">
    <source>
        <dbReference type="ARBA" id="ARBA00023015"/>
    </source>
</evidence>
<feature type="domain" description="HTH lysR-type" evidence="5">
    <location>
        <begin position="6"/>
        <end position="63"/>
    </location>
</feature>
<dbReference type="Proteomes" id="UP000561438">
    <property type="component" value="Unassembled WGS sequence"/>
</dbReference>
<evidence type="ECO:0000256" key="4">
    <source>
        <dbReference type="ARBA" id="ARBA00023163"/>
    </source>
</evidence>
<dbReference type="InterPro" id="IPR005119">
    <property type="entry name" value="LysR_subst-bd"/>
</dbReference>
<accession>A0A850H4Y3</accession>
<evidence type="ECO:0000256" key="1">
    <source>
        <dbReference type="ARBA" id="ARBA00009437"/>
    </source>
</evidence>
<organism evidence="6 7">
    <name type="scientific">Qipengyuania atrilutea</name>
    <dbReference type="NCBI Taxonomy" id="2744473"/>
    <lineage>
        <taxon>Bacteria</taxon>
        <taxon>Pseudomonadati</taxon>
        <taxon>Pseudomonadota</taxon>
        <taxon>Alphaproteobacteria</taxon>
        <taxon>Sphingomonadales</taxon>
        <taxon>Erythrobacteraceae</taxon>
        <taxon>Qipengyuania</taxon>
    </lineage>
</organism>
<sequence length="299" mass="33402">MQRRLPPLRALEAFTRTVRLGSARLAAEELALSPSALSRRIGTLEEFVGRKLFTRARQSMQLTDEGQAFYNAVSPHLDALARAVEGQSDNLALSRLRLGVLPLFGTQRLFPKLADLRRRHPQLHIDIDTGPHLEDRVGDTLDAAIILSRGPKQGLHAVRLDHNMVHAIVSRDLASEIERSGKGEEAADAEALARQTFLIHNELPASFEAWKDALGLENFEPAAIDHYDSGQLMLEAAAQGLGIAIMHDDHFRRSQDGRLARLFDVPVESPYSYWFVCKVSALEDRPVRQFHDWLIGADL</sequence>
<dbReference type="PANTHER" id="PTHR30537">
    <property type="entry name" value="HTH-TYPE TRANSCRIPTIONAL REGULATOR"/>
    <property type="match status" value="1"/>
</dbReference>
<dbReference type="EMBL" id="JABWGV010000001">
    <property type="protein sequence ID" value="NVD44175.1"/>
    <property type="molecule type" value="Genomic_DNA"/>
</dbReference>
<keyword evidence="4" id="KW-0804">Transcription</keyword>
<evidence type="ECO:0000256" key="3">
    <source>
        <dbReference type="ARBA" id="ARBA00023125"/>
    </source>
</evidence>
<name>A0A850H4Y3_9SPHN</name>
<dbReference type="InterPro" id="IPR036390">
    <property type="entry name" value="WH_DNA-bd_sf"/>
</dbReference>
<dbReference type="Gene3D" id="3.40.190.10">
    <property type="entry name" value="Periplasmic binding protein-like II"/>
    <property type="match status" value="2"/>
</dbReference>